<reference evidence="2" key="1">
    <citation type="submission" date="2021-03" db="EMBL/GenBank/DDBJ databases">
        <title>Microbacterium sp. nov., a novel actinobacterium isolated from cow dung.</title>
        <authorList>
            <person name="Zhang L."/>
        </authorList>
    </citation>
    <scope>NUCLEOTIDE SEQUENCE</scope>
    <source>
        <strain evidence="2">NEAU-LLB</strain>
    </source>
</reference>
<sequence>MHPHDLFGEAVREVRSRNGRPFIGFFGLLLVLGTLVAADLSDVRGVFESYNKFVASGATTMTATSIGAVSGSECDRLSQAGVVAGAGAIRTGKPLRLRALPDVQVPFFEVTPGFAELLAGRNTAQSAGLILSKELAEDLSARIGTTLVTQTGAAEVAAIFSYPDDGRAAGLGWAALSITPPTRPYDQCWVDIPSSDDHLTSLPMASLAGADSDATLAQLNSSLGSTFDFVQRIEDRPTRLAPLAAFLGSLIVVAAMNGLRRIEIASALHVGVTRRTLASRSVIECMAVAVPACLTALAAGWCFVALQPDVGDTVLQFLPAWRIAGAGLVGALVGSLIGVLHIRERDLYRHYKSRS</sequence>
<dbReference type="Proteomes" id="UP000680132">
    <property type="component" value="Unassembled WGS sequence"/>
</dbReference>
<dbReference type="RefSeq" id="WP_208501739.1">
    <property type="nucleotide sequence ID" value="NZ_JAGFOA010000002.1"/>
</dbReference>
<accession>A0A939QJ55</accession>
<feature type="transmembrane region" description="Helical" evidence="1">
    <location>
        <begin position="281"/>
        <end position="306"/>
    </location>
</feature>
<gene>
    <name evidence="2" type="ORF">J5V96_06085</name>
</gene>
<name>A0A939QJ55_9MICO</name>
<dbReference type="AlphaFoldDB" id="A0A939QJ55"/>
<evidence type="ECO:0000313" key="3">
    <source>
        <dbReference type="Proteomes" id="UP000680132"/>
    </source>
</evidence>
<dbReference type="EMBL" id="JAGFOA010000002">
    <property type="protein sequence ID" value="MBO3663080.1"/>
    <property type="molecule type" value="Genomic_DNA"/>
</dbReference>
<organism evidence="2 3">
    <name type="scientific">Microbacterium stercoris</name>
    <dbReference type="NCBI Taxonomy" id="2820289"/>
    <lineage>
        <taxon>Bacteria</taxon>
        <taxon>Bacillati</taxon>
        <taxon>Actinomycetota</taxon>
        <taxon>Actinomycetes</taxon>
        <taxon>Micrococcales</taxon>
        <taxon>Microbacteriaceae</taxon>
        <taxon>Microbacterium</taxon>
    </lineage>
</organism>
<protein>
    <submittedName>
        <fullName evidence="2">Uncharacterized protein</fullName>
    </submittedName>
</protein>
<comment type="caution">
    <text evidence="2">The sequence shown here is derived from an EMBL/GenBank/DDBJ whole genome shotgun (WGS) entry which is preliminary data.</text>
</comment>
<evidence type="ECO:0000313" key="2">
    <source>
        <dbReference type="EMBL" id="MBO3663080.1"/>
    </source>
</evidence>
<proteinExistence type="predicted"/>
<keyword evidence="1" id="KW-1133">Transmembrane helix</keyword>
<keyword evidence="1" id="KW-0812">Transmembrane</keyword>
<feature type="transmembrane region" description="Helical" evidence="1">
    <location>
        <begin position="240"/>
        <end position="260"/>
    </location>
</feature>
<evidence type="ECO:0000256" key="1">
    <source>
        <dbReference type="SAM" id="Phobius"/>
    </source>
</evidence>
<feature type="transmembrane region" description="Helical" evidence="1">
    <location>
        <begin position="21"/>
        <end position="38"/>
    </location>
</feature>
<keyword evidence="3" id="KW-1185">Reference proteome</keyword>
<keyword evidence="1" id="KW-0472">Membrane</keyword>
<feature type="transmembrane region" description="Helical" evidence="1">
    <location>
        <begin position="318"/>
        <end position="342"/>
    </location>
</feature>